<dbReference type="InterPro" id="IPR007367">
    <property type="entry name" value="DUF433"/>
</dbReference>
<reference evidence="2" key="1">
    <citation type="submission" date="2016-10" db="EMBL/GenBank/DDBJ databases">
        <authorList>
            <person name="Varghese N."/>
            <person name="Submissions S."/>
        </authorList>
    </citation>
    <scope>NUCLEOTIDE SEQUENCE [LARGE SCALE GENOMIC DNA]</scope>
    <source>
        <strain evidence="2">DSM 25329</strain>
    </source>
</reference>
<organism evidence="1 2">
    <name type="scientific">Dyadobacter soli</name>
    <dbReference type="NCBI Taxonomy" id="659014"/>
    <lineage>
        <taxon>Bacteria</taxon>
        <taxon>Pseudomonadati</taxon>
        <taxon>Bacteroidota</taxon>
        <taxon>Cytophagia</taxon>
        <taxon>Cytophagales</taxon>
        <taxon>Spirosomataceae</taxon>
        <taxon>Dyadobacter</taxon>
    </lineage>
</organism>
<dbReference type="AlphaFoldDB" id="A0A1G7A1T5"/>
<proteinExistence type="predicted"/>
<dbReference type="OrthoDB" id="9809529at2"/>
<dbReference type="InterPro" id="IPR009057">
    <property type="entry name" value="Homeodomain-like_sf"/>
</dbReference>
<dbReference type="RefSeq" id="WP_090147583.1">
    <property type="nucleotide sequence ID" value="NZ_FNAN01000003.1"/>
</dbReference>
<dbReference type="Pfam" id="PF04255">
    <property type="entry name" value="DUF433"/>
    <property type="match status" value="1"/>
</dbReference>
<dbReference type="Gene3D" id="1.10.10.10">
    <property type="entry name" value="Winged helix-like DNA-binding domain superfamily/Winged helix DNA-binding domain"/>
    <property type="match status" value="1"/>
</dbReference>
<dbReference type="SUPFAM" id="SSF46689">
    <property type="entry name" value="Homeodomain-like"/>
    <property type="match status" value="1"/>
</dbReference>
<protein>
    <submittedName>
        <fullName evidence="1">Uncharacterized conserved protein, DUF433 family</fullName>
    </submittedName>
</protein>
<name>A0A1G7A1T5_9BACT</name>
<evidence type="ECO:0000313" key="1">
    <source>
        <dbReference type="EMBL" id="SDE08740.1"/>
    </source>
</evidence>
<gene>
    <name evidence="1" type="ORF">SAMN04487996_103309</name>
</gene>
<dbReference type="Proteomes" id="UP000198748">
    <property type="component" value="Unassembled WGS sequence"/>
</dbReference>
<dbReference type="STRING" id="659014.SAMN04487996_103309"/>
<dbReference type="EMBL" id="FNAN01000003">
    <property type="protein sequence ID" value="SDE08740.1"/>
    <property type="molecule type" value="Genomic_DNA"/>
</dbReference>
<sequence length="77" mass="8392">MQYGPINVDPEIMSGVPVFAGTRVPVQNLFDYIEGGEDLSEFLDDFPSVSKESALAVLEMAKKALTSEKALHENFTG</sequence>
<accession>A0A1G7A1T5</accession>
<evidence type="ECO:0000313" key="2">
    <source>
        <dbReference type="Proteomes" id="UP000198748"/>
    </source>
</evidence>
<keyword evidence="2" id="KW-1185">Reference proteome</keyword>
<dbReference type="PANTHER" id="PTHR34849">
    <property type="entry name" value="SSL5025 PROTEIN"/>
    <property type="match status" value="1"/>
</dbReference>
<dbReference type="PANTHER" id="PTHR34849:SF3">
    <property type="entry name" value="SSR2962 PROTEIN"/>
    <property type="match status" value="1"/>
</dbReference>
<dbReference type="InterPro" id="IPR036388">
    <property type="entry name" value="WH-like_DNA-bd_sf"/>
</dbReference>